<keyword evidence="1" id="KW-0472">Membrane</keyword>
<evidence type="ECO:0000313" key="2">
    <source>
        <dbReference type="EMBL" id="RHX83353.1"/>
    </source>
</evidence>
<dbReference type="AlphaFoldDB" id="A0A8B3CM52"/>
<proteinExistence type="predicted"/>
<keyword evidence="1" id="KW-1133">Transmembrane helix</keyword>
<sequence>MIRFTEDTFVQLQRIVLITLFTLVVFLITSCDDGKKKNDDLAVLVALTAQSAPKKETIEPKIALNTASLKMLGQTYSLENTFCRPHGIFANDGADLDVDTGITQIDFSKNSGVIVGPGGGDQIDFFLNLPADTYRVSAECAATITKNDSKSYGLRFSNCPVEAVIDPGHSPLIGAIDFEIYCTKTN</sequence>
<dbReference type="EMBL" id="QHCS01000009">
    <property type="protein sequence ID" value="RHX83353.1"/>
    <property type="molecule type" value="Genomic_DNA"/>
</dbReference>
<evidence type="ECO:0000256" key="1">
    <source>
        <dbReference type="SAM" id="Phobius"/>
    </source>
</evidence>
<protein>
    <recommendedName>
        <fullName evidence="4">Lipoprotein</fullName>
    </recommendedName>
</protein>
<organism evidence="2 3">
    <name type="scientific">Leptospira stimsonii</name>
    <dbReference type="NCBI Taxonomy" id="2202203"/>
    <lineage>
        <taxon>Bacteria</taxon>
        <taxon>Pseudomonadati</taxon>
        <taxon>Spirochaetota</taxon>
        <taxon>Spirochaetia</taxon>
        <taxon>Leptospirales</taxon>
        <taxon>Leptospiraceae</taxon>
        <taxon>Leptospira</taxon>
    </lineage>
</organism>
<dbReference type="PROSITE" id="PS51257">
    <property type="entry name" value="PROKAR_LIPOPROTEIN"/>
    <property type="match status" value="1"/>
</dbReference>
<evidence type="ECO:0008006" key="4">
    <source>
        <dbReference type="Google" id="ProtNLM"/>
    </source>
</evidence>
<reference evidence="3" key="1">
    <citation type="submission" date="2018-05" db="EMBL/GenBank/DDBJ databases">
        <title>Leptospira yasudae sp. nov. and Leptospira stimsonii sp. nov., two pathogenic species of the genus Leptospira isolated from environmental sources.</title>
        <authorList>
            <person name="Casanovas-Massana A."/>
            <person name="Hamond C."/>
            <person name="Santos L.A."/>
            <person name="Hacker K.P."/>
            <person name="Balassiano I."/>
            <person name="Medeiros M.A."/>
            <person name="Reis M.G."/>
            <person name="Ko A.I."/>
            <person name="Wunder E.A."/>
        </authorList>
    </citation>
    <scope>NUCLEOTIDE SEQUENCE [LARGE SCALE GENOMIC DNA]</scope>
    <source>
        <strain evidence="3">AMB6-RJ</strain>
    </source>
</reference>
<comment type="caution">
    <text evidence="2">The sequence shown here is derived from an EMBL/GenBank/DDBJ whole genome shotgun (WGS) entry which is preliminary data.</text>
</comment>
<evidence type="ECO:0000313" key="3">
    <source>
        <dbReference type="Proteomes" id="UP000266669"/>
    </source>
</evidence>
<keyword evidence="1" id="KW-0812">Transmembrane</keyword>
<feature type="transmembrane region" description="Helical" evidence="1">
    <location>
        <begin position="12"/>
        <end position="29"/>
    </location>
</feature>
<dbReference type="Proteomes" id="UP000266669">
    <property type="component" value="Unassembled WGS sequence"/>
</dbReference>
<accession>A0A8B3CM52</accession>
<name>A0A8B3CM52_9LEPT</name>
<gene>
    <name evidence="2" type="ORF">DLM78_21870</name>
</gene>